<evidence type="ECO:0000256" key="3">
    <source>
        <dbReference type="ARBA" id="ARBA00049244"/>
    </source>
</evidence>
<dbReference type="GO" id="GO:0009360">
    <property type="term" value="C:DNA polymerase III complex"/>
    <property type="evidence" value="ECO:0007669"/>
    <property type="project" value="TreeGrafter"/>
</dbReference>
<dbReference type="RefSeq" id="WP_189452535.1">
    <property type="nucleotide sequence ID" value="NZ_BMYD01000001.1"/>
</dbReference>
<dbReference type="InterPro" id="IPR015940">
    <property type="entry name" value="UBA"/>
</dbReference>
<dbReference type="GO" id="GO:0006261">
    <property type="term" value="P:DNA-templated DNA replication"/>
    <property type="evidence" value="ECO:0007669"/>
    <property type="project" value="TreeGrafter"/>
</dbReference>
<dbReference type="InterPro" id="IPR027417">
    <property type="entry name" value="P-loop_NTPase"/>
</dbReference>
<keyword evidence="2" id="KW-0239">DNA-directed DNA polymerase</keyword>
<keyword evidence="2" id="KW-0808">Transferase</keyword>
<organism evidence="5 6">
    <name type="scientific">Cognatilysobacter bugurensis</name>
    <dbReference type="NCBI Taxonomy" id="543356"/>
    <lineage>
        <taxon>Bacteria</taxon>
        <taxon>Pseudomonadati</taxon>
        <taxon>Pseudomonadota</taxon>
        <taxon>Gammaproteobacteria</taxon>
        <taxon>Lysobacterales</taxon>
        <taxon>Lysobacteraceae</taxon>
        <taxon>Cognatilysobacter</taxon>
    </lineage>
</organism>
<keyword evidence="6" id="KW-1185">Reference proteome</keyword>
<dbReference type="PROSITE" id="PS50030">
    <property type="entry name" value="UBA"/>
    <property type="match status" value="1"/>
</dbReference>
<dbReference type="EMBL" id="BMYD01000001">
    <property type="protein sequence ID" value="GHA69920.1"/>
    <property type="molecule type" value="Genomic_DNA"/>
</dbReference>
<dbReference type="Pfam" id="PF13177">
    <property type="entry name" value="DNA_pol3_delta2"/>
    <property type="match status" value="1"/>
</dbReference>
<dbReference type="Gene3D" id="3.40.50.300">
    <property type="entry name" value="P-loop containing nucleotide triphosphate hydrolases"/>
    <property type="match status" value="1"/>
</dbReference>
<sequence>MTAFAPWQQRMHDRAAAALDAGRLGHGLLFAGPARLGKRAVAERLAQRVLCLARPPGGDPCGVCRGCRLFAQRHQRDPVELRGDGSLAQPFGHSTHPDFLLIGLEHNDKARPPKMRGEIVIEQMRRLGEELALTPQFGEARVAIIDPADAINHAACNALLKTLEEPVPGRYLWLVSAHPVRLPATVRSRCQRLEFTLPAADESLQWLLDCGFADSAAREALEAARGHPGIAREWLEGDGLALRREVAADLQRIARGEAGAVEVAQRWIADGQASLRLVHAADLAAAEAAGLTDAQRVRSLGVWFDHANRVREQLRTTVRADLAVVELLMAWRSGVGHGTGGAAAGGRRR</sequence>
<comment type="catalytic activity">
    <reaction evidence="3">
        <text>DNA(n) + a 2'-deoxyribonucleoside 5'-triphosphate = DNA(n+1) + diphosphate</text>
        <dbReference type="Rhea" id="RHEA:22508"/>
        <dbReference type="Rhea" id="RHEA-COMP:17339"/>
        <dbReference type="Rhea" id="RHEA-COMP:17340"/>
        <dbReference type="ChEBI" id="CHEBI:33019"/>
        <dbReference type="ChEBI" id="CHEBI:61560"/>
        <dbReference type="ChEBI" id="CHEBI:173112"/>
        <dbReference type="EC" id="2.7.7.7"/>
    </reaction>
</comment>
<dbReference type="PANTHER" id="PTHR11669">
    <property type="entry name" value="REPLICATION FACTOR C / DNA POLYMERASE III GAMMA-TAU SUBUNIT"/>
    <property type="match status" value="1"/>
</dbReference>
<proteinExistence type="predicted"/>
<dbReference type="PANTHER" id="PTHR11669:SF8">
    <property type="entry name" value="DNA POLYMERASE III SUBUNIT DELTA"/>
    <property type="match status" value="1"/>
</dbReference>
<reference evidence="5" key="2">
    <citation type="submission" date="2020-09" db="EMBL/GenBank/DDBJ databases">
        <authorList>
            <person name="Sun Q."/>
            <person name="Kim S."/>
        </authorList>
    </citation>
    <scope>NUCLEOTIDE SEQUENCE</scope>
    <source>
        <strain evidence="5">KCTC 23077</strain>
    </source>
</reference>
<feature type="domain" description="UBA" evidence="4">
    <location>
        <begin position="198"/>
        <end position="238"/>
    </location>
</feature>
<reference evidence="5" key="1">
    <citation type="journal article" date="2014" name="Int. J. Syst. Evol. Microbiol.">
        <title>Complete genome sequence of Corynebacterium casei LMG S-19264T (=DSM 44701T), isolated from a smear-ripened cheese.</title>
        <authorList>
            <consortium name="US DOE Joint Genome Institute (JGI-PGF)"/>
            <person name="Walter F."/>
            <person name="Albersmeier A."/>
            <person name="Kalinowski J."/>
            <person name="Ruckert C."/>
        </authorList>
    </citation>
    <scope>NUCLEOTIDE SEQUENCE</scope>
    <source>
        <strain evidence="5">KCTC 23077</strain>
    </source>
</reference>
<evidence type="ECO:0000259" key="4">
    <source>
        <dbReference type="PROSITE" id="PS50030"/>
    </source>
</evidence>
<evidence type="ECO:0000256" key="2">
    <source>
        <dbReference type="ARBA" id="ARBA00022932"/>
    </source>
</evidence>
<dbReference type="NCBIfam" id="NF006447">
    <property type="entry name" value="PRK08769.1"/>
    <property type="match status" value="1"/>
</dbReference>
<evidence type="ECO:0000313" key="6">
    <source>
        <dbReference type="Proteomes" id="UP000646426"/>
    </source>
</evidence>
<evidence type="ECO:0000256" key="1">
    <source>
        <dbReference type="ARBA" id="ARBA00012417"/>
    </source>
</evidence>
<dbReference type="InterPro" id="IPR050238">
    <property type="entry name" value="DNA_Rep/Repair_Clamp_Loader"/>
</dbReference>
<gene>
    <name evidence="5" type="primary">holB</name>
    <name evidence="5" type="ORF">GCM10007067_02420</name>
</gene>
<evidence type="ECO:0000313" key="5">
    <source>
        <dbReference type="EMBL" id="GHA69920.1"/>
    </source>
</evidence>
<dbReference type="GO" id="GO:0003887">
    <property type="term" value="F:DNA-directed DNA polymerase activity"/>
    <property type="evidence" value="ECO:0007669"/>
    <property type="project" value="UniProtKB-KW"/>
</dbReference>
<dbReference type="Proteomes" id="UP000646426">
    <property type="component" value="Unassembled WGS sequence"/>
</dbReference>
<dbReference type="AlphaFoldDB" id="A0A918W6H3"/>
<protein>
    <recommendedName>
        <fullName evidence="1">DNA-directed DNA polymerase</fullName>
        <ecNumber evidence="1">2.7.7.7</ecNumber>
    </recommendedName>
</protein>
<name>A0A918W6H3_9GAMM</name>
<accession>A0A918W6H3</accession>
<comment type="caution">
    <text evidence="5">The sequence shown here is derived from an EMBL/GenBank/DDBJ whole genome shotgun (WGS) entry which is preliminary data.</text>
</comment>
<dbReference type="EC" id="2.7.7.7" evidence="1"/>
<dbReference type="SUPFAM" id="SSF52540">
    <property type="entry name" value="P-loop containing nucleoside triphosphate hydrolases"/>
    <property type="match status" value="1"/>
</dbReference>
<keyword evidence="2" id="KW-0548">Nucleotidyltransferase</keyword>